<reference evidence="3" key="1">
    <citation type="submission" date="2022-04" db="EMBL/GenBank/DDBJ databases">
        <title>Shinella lacus sp. nov., a novel member of the genus Shinella from water.</title>
        <authorList>
            <person name="Deng Y."/>
        </authorList>
    </citation>
    <scope>NUCLEOTIDE SEQUENCE</scope>
    <source>
        <strain evidence="3">JCM 31239</strain>
    </source>
</reference>
<feature type="chain" id="PRO_5047217739" evidence="1">
    <location>
        <begin position="27"/>
        <end position="340"/>
    </location>
</feature>
<dbReference type="Gene3D" id="2.60.40.3680">
    <property type="match status" value="1"/>
</dbReference>
<protein>
    <submittedName>
        <fullName evidence="3">DUF4424 domain-containing protein</fullName>
    </submittedName>
</protein>
<sequence>MPSLSSRLRAGAFSGVLLLAAGPSFANDSMVRIDAGGIELITSDSVRMVSEDLHVTRGEIRVDYVFANETSKAVSATIGFPLPAIDRDLQNNFDEQAYDLDNPMDDFVTLIDGKKIPSNRRMIVRTEAGDDISALLERTGLMPPPSYKEPWNYRPANDKQWAALEKAAAKAGIGSVRGEWRYQLVYIWDLELPAGASASVKHRYHPWIGGYGLYNTGDTSELRDRRRQIVDNYCLSDDAVSTMIQNVGPDGLVGYISEVGYILKTGANWAGPIGHFRLTIDPPQDGAAMMTCWPDASQGLVRTPIVFEAKDFTPTRDLLIGFHWKPEANPFLDKNVSPAP</sequence>
<feature type="signal peptide" evidence="1">
    <location>
        <begin position="1"/>
        <end position="26"/>
    </location>
</feature>
<evidence type="ECO:0000313" key="3">
    <source>
        <dbReference type="EMBL" id="MDO6120465.1"/>
    </source>
</evidence>
<dbReference type="RefSeq" id="WP_244762077.1">
    <property type="nucleotide sequence ID" value="NZ_JALJCJ010000004.1"/>
</dbReference>
<evidence type="ECO:0000256" key="1">
    <source>
        <dbReference type="SAM" id="SignalP"/>
    </source>
</evidence>
<keyword evidence="4" id="KW-1185">Reference proteome</keyword>
<evidence type="ECO:0000313" key="4">
    <source>
        <dbReference type="Proteomes" id="UP001177080"/>
    </source>
</evidence>
<dbReference type="Pfam" id="PF14415">
    <property type="entry name" value="DUF4424"/>
    <property type="match status" value="1"/>
</dbReference>
<organism evidence="3 4">
    <name type="scientific">Shinella curvata</name>
    <dbReference type="NCBI Taxonomy" id="1817964"/>
    <lineage>
        <taxon>Bacteria</taxon>
        <taxon>Pseudomonadati</taxon>
        <taxon>Pseudomonadota</taxon>
        <taxon>Alphaproteobacteria</taxon>
        <taxon>Hyphomicrobiales</taxon>
        <taxon>Rhizobiaceae</taxon>
        <taxon>Shinella</taxon>
    </lineage>
</organism>
<keyword evidence="1" id="KW-0732">Signal</keyword>
<name>A0ABT8X9Q7_9HYPH</name>
<evidence type="ECO:0000259" key="2">
    <source>
        <dbReference type="Pfam" id="PF14415"/>
    </source>
</evidence>
<accession>A0ABT8X9Q7</accession>
<dbReference type="InterPro" id="IPR025538">
    <property type="entry name" value="DUF4424"/>
</dbReference>
<proteinExistence type="predicted"/>
<dbReference type="Proteomes" id="UP001177080">
    <property type="component" value="Unassembled WGS sequence"/>
</dbReference>
<gene>
    <name evidence="3" type="ORF">GB928_004640</name>
</gene>
<dbReference type="EMBL" id="WHSC02000002">
    <property type="protein sequence ID" value="MDO6120465.1"/>
    <property type="molecule type" value="Genomic_DNA"/>
</dbReference>
<feature type="domain" description="DUF4424" evidence="2">
    <location>
        <begin position="26"/>
        <end position="320"/>
    </location>
</feature>
<comment type="caution">
    <text evidence="3">The sequence shown here is derived from an EMBL/GenBank/DDBJ whole genome shotgun (WGS) entry which is preliminary data.</text>
</comment>